<reference evidence="1 2" key="1">
    <citation type="submission" date="2018-05" db="EMBL/GenBank/DDBJ databases">
        <title>Draft genome sequence of Streptococcus panodentis CCUG 70867T.</title>
        <authorList>
            <person name="Salva-Serra F."/>
            <person name="Mendez V."/>
            <person name="Jaen-Luchoro D."/>
            <person name="Gonzales-Siles L."/>
            <person name="Karlsson R."/>
            <person name="Engstrom-Jakobsson H."/>
            <person name="Busquets A."/>
            <person name="Gomila M."/>
            <person name="Pineiro-Iglesias B."/>
            <person name="Bennasar-Figueras A."/>
            <person name="Seeger M."/>
            <person name="Moore E."/>
        </authorList>
    </citation>
    <scope>NUCLEOTIDE SEQUENCE [LARGE SCALE GENOMIC DNA]</scope>
    <source>
        <strain evidence="1 2">CCUG 70867</strain>
    </source>
</reference>
<name>A0ABS5B189_9STRE</name>
<evidence type="ECO:0000313" key="2">
    <source>
        <dbReference type="Proteomes" id="UP001519349"/>
    </source>
</evidence>
<keyword evidence="2" id="KW-1185">Reference proteome</keyword>
<organism evidence="1 2">
    <name type="scientific">Streptococcus panodentis</name>
    <dbReference type="NCBI Taxonomy" id="1581472"/>
    <lineage>
        <taxon>Bacteria</taxon>
        <taxon>Bacillati</taxon>
        <taxon>Bacillota</taxon>
        <taxon>Bacilli</taxon>
        <taxon>Lactobacillales</taxon>
        <taxon>Streptococcaceae</taxon>
        <taxon>Streptococcus</taxon>
    </lineage>
</organism>
<evidence type="ECO:0000313" key="1">
    <source>
        <dbReference type="EMBL" id="MBP2622271.1"/>
    </source>
</evidence>
<dbReference type="EMBL" id="QFAY01000044">
    <property type="protein sequence ID" value="MBP2622271.1"/>
    <property type="molecule type" value="Genomic_DNA"/>
</dbReference>
<accession>A0ABS5B189</accession>
<dbReference type="Proteomes" id="UP001519349">
    <property type="component" value="Unassembled WGS sequence"/>
</dbReference>
<comment type="caution">
    <text evidence="1">The sequence shown here is derived from an EMBL/GenBank/DDBJ whole genome shotgun (WGS) entry which is preliminary data.</text>
</comment>
<proteinExistence type="predicted"/>
<protein>
    <submittedName>
        <fullName evidence="1">Uncharacterized protein</fullName>
    </submittedName>
</protein>
<sequence length="79" mass="8483">MQILKAILNENHQQTGGAEISLAVGGVSAGRRQKQDHLTKAALASSAAFLPHQLASGFGLKRLPVLLELTKFEELFAED</sequence>
<gene>
    <name evidence="1" type="ORF">DHL47_13325</name>
</gene>